<dbReference type="Proteomes" id="UP000631114">
    <property type="component" value="Unassembled WGS sequence"/>
</dbReference>
<evidence type="ECO:0000259" key="3">
    <source>
        <dbReference type="Pfam" id="PF06943"/>
    </source>
</evidence>
<evidence type="ECO:0000256" key="1">
    <source>
        <dbReference type="ARBA" id="ARBA00009005"/>
    </source>
</evidence>
<organism evidence="4 5">
    <name type="scientific">Coptis chinensis</name>
    <dbReference type="NCBI Taxonomy" id="261450"/>
    <lineage>
        <taxon>Eukaryota</taxon>
        <taxon>Viridiplantae</taxon>
        <taxon>Streptophyta</taxon>
        <taxon>Embryophyta</taxon>
        <taxon>Tracheophyta</taxon>
        <taxon>Spermatophyta</taxon>
        <taxon>Magnoliopsida</taxon>
        <taxon>Ranunculales</taxon>
        <taxon>Ranunculaceae</taxon>
        <taxon>Coptidoideae</taxon>
        <taxon>Coptis</taxon>
    </lineage>
</organism>
<dbReference type="NCBIfam" id="TIGR01053">
    <property type="entry name" value="LSD1"/>
    <property type="match status" value="1"/>
</dbReference>
<proteinExistence type="inferred from homology"/>
<evidence type="ECO:0000313" key="5">
    <source>
        <dbReference type="Proteomes" id="UP000631114"/>
    </source>
</evidence>
<dbReference type="InterPro" id="IPR011600">
    <property type="entry name" value="Pept_C14_caspase"/>
</dbReference>
<dbReference type="GO" id="GO:0005737">
    <property type="term" value="C:cytoplasm"/>
    <property type="evidence" value="ECO:0007669"/>
    <property type="project" value="TreeGrafter"/>
</dbReference>
<gene>
    <name evidence="4" type="ORF">IFM89_006064</name>
</gene>
<name>A0A835H6Z5_9MAGN</name>
<dbReference type="AlphaFoldDB" id="A0A835H6Z5"/>
<comment type="caution">
    <text evidence="4">The sequence shown here is derived from an EMBL/GenBank/DDBJ whole genome shotgun (WGS) entry which is preliminary data.</text>
</comment>
<dbReference type="OrthoDB" id="3223806at2759"/>
<dbReference type="GO" id="GO:0004197">
    <property type="term" value="F:cysteine-type endopeptidase activity"/>
    <property type="evidence" value="ECO:0007669"/>
    <property type="project" value="InterPro"/>
</dbReference>
<feature type="domain" description="Peptidase C14 caspase" evidence="2">
    <location>
        <begin position="106"/>
        <end position="376"/>
    </location>
</feature>
<comment type="similarity">
    <text evidence="1">Belongs to the peptidase C14B family.</text>
</comment>
<protein>
    <recommendedName>
        <fullName evidence="6">Metacaspase-1-like</fullName>
    </recommendedName>
</protein>
<dbReference type="Pfam" id="PF06943">
    <property type="entry name" value="zf-LSD1"/>
    <property type="match status" value="1"/>
</dbReference>
<dbReference type="InterPro" id="IPR029030">
    <property type="entry name" value="Caspase-like_dom_sf"/>
</dbReference>
<feature type="domain" description="Zinc finger LSD1-type" evidence="3">
    <location>
        <begin position="8"/>
        <end position="32"/>
    </location>
</feature>
<keyword evidence="5" id="KW-1185">Reference proteome</keyword>
<dbReference type="InterPro" id="IPR050452">
    <property type="entry name" value="Metacaspase"/>
</dbReference>
<dbReference type="PANTHER" id="PTHR48104">
    <property type="entry name" value="METACASPASE-4"/>
    <property type="match status" value="1"/>
</dbReference>
<evidence type="ECO:0000313" key="4">
    <source>
        <dbReference type="EMBL" id="KAF9591718.1"/>
    </source>
</evidence>
<reference evidence="4 5" key="1">
    <citation type="submission" date="2020-10" db="EMBL/GenBank/DDBJ databases">
        <title>The Coptis chinensis genome and diversification of protoberbering-type alkaloids.</title>
        <authorList>
            <person name="Wang B."/>
            <person name="Shu S."/>
            <person name="Song C."/>
            <person name="Liu Y."/>
        </authorList>
    </citation>
    <scope>NUCLEOTIDE SEQUENCE [LARGE SCALE GENOMIC DNA]</scope>
    <source>
        <strain evidence="4">HL-2020</strain>
        <tissue evidence="4">Leaf</tissue>
    </source>
</reference>
<dbReference type="Gene3D" id="3.40.50.12660">
    <property type="match status" value="1"/>
</dbReference>
<dbReference type="Pfam" id="PF00656">
    <property type="entry name" value="Peptidase_C14"/>
    <property type="match status" value="1"/>
</dbReference>
<dbReference type="SUPFAM" id="SSF52129">
    <property type="entry name" value="Caspase-like"/>
    <property type="match status" value="1"/>
</dbReference>
<evidence type="ECO:0008006" key="6">
    <source>
        <dbReference type="Google" id="ProtNLM"/>
    </source>
</evidence>
<evidence type="ECO:0000259" key="2">
    <source>
        <dbReference type="Pfam" id="PF00656"/>
    </source>
</evidence>
<sequence length="389" mass="43177">MAGRKMKCNGCGMQLVVPPEARTMRCPWCQAVTPVKPYDPYGRTEDPVRQAATWMKGLLSNVSNKIDTIATQINSYPGTTTAPSYANYAYNPPVSRPFSFPSVHGRRRAVLCGLCYRTKRYELKGSINDVHCMKYFLMEKLGFPNDTILILTENERDPYRIPTKQNIRMALQWLVQGCRSGDSLVFHYSGHGSQQPNINGDEIDGYDETLCPLDYETEGMIVDDEINATIVRPLPKGVTLHAIIDACHSGTVLDLPYLCRMTRDQNGRYLWENHSPRSGAYKGTSGGLAVSFSACDDHQTSADTSAFSGDTMTGAMTYSFIHAAQSAPGLTYGNLLNAMRLAIREANIGIRCNGPISSLLRKVFFTGLSQEPQLSSAEKFDIYTKQFVL</sequence>
<dbReference type="EMBL" id="JADFTS010000008">
    <property type="protein sequence ID" value="KAF9591718.1"/>
    <property type="molecule type" value="Genomic_DNA"/>
</dbReference>
<dbReference type="InterPro" id="IPR005735">
    <property type="entry name" value="Znf_LSD1"/>
</dbReference>
<dbReference type="GO" id="GO:0006508">
    <property type="term" value="P:proteolysis"/>
    <property type="evidence" value="ECO:0007669"/>
    <property type="project" value="InterPro"/>
</dbReference>
<accession>A0A835H6Z5</accession>
<dbReference type="PANTHER" id="PTHR48104:SF17">
    <property type="entry name" value="METACASPASE-3"/>
    <property type="match status" value="1"/>
</dbReference>